<evidence type="ECO:0000313" key="2">
    <source>
        <dbReference type="Proteomes" id="UP000030671"/>
    </source>
</evidence>
<dbReference type="Proteomes" id="UP000030671">
    <property type="component" value="Unassembled WGS sequence"/>
</dbReference>
<dbReference type="OrthoDB" id="5588096at2759"/>
<keyword evidence="2" id="KW-1185">Reference proteome</keyword>
<proteinExistence type="predicted"/>
<gene>
    <name evidence="1" type="ORF">HETIRDRAFT_432748</name>
</gene>
<dbReference type="GeneID" id="20674632"/>
<organism evidence="1 2">
    <name type="scientific">Heterobasidion irregulare (strain TC 32-1)</name>
    <dbReference type="NCBI Taxonomy" id="747525"/>
    <lineage>
        <taxon>Eukaryota</taxon>
        <taxon>Fungi</taxon>
        <taxon>Dikarya</taxon>
        <taxon>Basidiomycota</taxon>
        <taxon>Agaricomycotina</taxon>
        <taxon>Agaricomycetes</taxon>
        <taxon>Russulales</taxon>
        <taxon>Bondarzewiaceae</taxon>
        <taxon>Heterobasidion</taxon>
        <taxon>Heterobasidion annosum species complex</taxon>
    </lineage>
</organism>
<dbReference type="RefSeq" id="XP_009543133.1">
    <property type="nucleotide sequence ID" value="XM_009544838.1"/>
</dbReference>
<accession>W4KMX6</accession>
<dbReference type="HOGENOM" id="CLU_139882_0_0_1"/>
<name>W4KMX6_HETIT</name>
<dbReference type="EMBL" id="KI925455">
    <property type="protein sequence ID" value="ETW86391.1"/>
    <property type="molecule type" value="Genomic_DNA"/>
</dbReference>
<reference evidence="1 2" key="1">
    <citation type="journal article" date="2012" name="New Phytol.">
        <title>Insight into trade-off between wood decay and parasitism from the genome of a fungal forest pathogen.</title>
        <authorList>
            <person name="Olson A."/>
            <person name="Aerts A."/>
            <person name="Asiegbu F."/>
            <person name="Belbahri L."/>
            <person name="Bouzid O."/>
            <person name="Broberg A."/>
            <person name="Canback B."/>
            <person name="Coutinho P.M."/>
            <person name="Cullen D."/>
            <person name="Dalman K."/>
            <person name="Deflorio G."/>
            <person name="van Diepen L.T."/>
            <person name="Dunand C."/>
            <person name="Duplessis S."/>
            <person name="Durling M."/>
            <person name="Gonthier P."/>
            <person name="Grimwood J."/>
            <person name="Fossdal C.G."/>
            <person name="Hansson D."/>
            <person name="Henrissat B."/>
            <person name="Hietala A."/>
            <person name="Himmelstrand K."/>
            <person name="Hoffmeister D."/>
            <person name="Hogberg N."/>
            <person name="James T.Y."/>
            <person name="Karlsson M."/>
            <person name="Kohler A."/>
            <person name="Kues U."/>
            <person name="Lee Y.H."/>
            <person name="Lin Y.C."/>
            <person name="Lind M."/>
            <person name="Lindquist E."/>
            <person name="Lombard V."/>
            <person name="Lucas S."/>
            <person name="Lunden K."/>
            <person name="Morin E."/>
            <person name="Murat C."/>
            <person name="Park J."/>
            <person name="Raffaello T."/>
            <person name="Rouze P."/>
            <person name="Salamov A."/>
            <person name="Schmutz J."/>
            <person name="Solheim H."/>
            <person name="Stahlberg J."/>
            <person name="Velez H."/>
            <person name="de Vries R.P."/>
            <person name="Wiebenga A."/>
            <person name="Woodward S."/>
            <person name="Yakovlev I."/>
            <person name="Garbelotto M."/>
            <person name="Martin F."/>
            <person name="Grigoriev I.V."/>
            <person name="Stenlid J."/>
        </authorList>
    </citation>
    <scope>NUCLEOTIDE SEQUENCE [LARGE SCALE GENOMIC DNA]</scope>
    <source>
        <strain evidence="1 2">TC 32-1</strain>
    </source>
</reference>
<evidence type="ECO:0000313" key="1">
    <source>
        <dbReference type="EMBL" id="ETW86391.1"/>
    </source>
</evidence>
<dbReference type="KEGG" id="hir:HETIRDRAFT_432748"/>
<sequence length="169" mass="18182">MPTGSTTGVLSNDSEVAEGSEDAWMELKPYLKAQTVSSVYAIQSVLSGGRSLTPSPTLNENLTQIIKIVCSIVAVCHNNLPPASAQQGNDILRELSDYTNKLSEVQAMRDTPTMQPRTGLTPRGGIFDVELGSVFSVIPIPVPISMPMLISPSVFSSSIWKPRSLSAYR</sequence>
<protein>
    <submittedName>
        <fullName evidence="1">Uncharacterized protein</fullName>
    </submittedName>
</protein>
<dbReference type="eggNOG" id="ENOG502QS1N">
    <property type="taxonomic scope" value="Eukaryota"/>
</dbReference>
<dbReference type="AlphaFoldDB" id="W4KMX6"/>
<dbReference type="InParanoid" id="W4KMX6"/>